<keyword evidence="1" id="KW-0732">Signal</keyword>
<evidence type="ECO:0000313" key="2">
    <source>
        <dbReference type="EMBL" id="KAJ1371205.1"/>
    </source>
</evidence>
<accession>A0AAD5R844</accession>
<dbReference type="AlphaFoldDB" id="A0AAD5R844"/>
<sequence length="160" mass="17515">MMFRTILFGLFVTIHTQHSPASLNTFDSSSSQFSNGMLQGGVFSPEYGYNIVTQMTRKTRDTLSNPLELDTFSSINTADGVTTVTANIGGKRYSTQLPLISTFYMITNRTNFGGEQSEEVRITINGDTTVYTTKNGNTVVTDRDGRIRPDGGPFGVISMA</sequence>
<name>A0AAD5R844_PARTN</name>
<evidence type="ECO:0000313" key="3">
    <source>
        <dbReference type="Proteomes" id="UP001196413"/>
    </source>
</evidence>
<evidence type="ECO:0000256" key="1">
    <source>
        <dbReference type="SAM" id="SignalP"/>
    </source>
</evidence>
<comment type="caution">
    <text evidence="2">The sequence shown here is derived from an EMBL/GenBank/DDBJ whole genome shotgun (WGS) entry which is preliminary data.</text>
</comment>
<proteinExistence type="predicted"/>
<protein>
    <submittedName>
        <fullName evidence="2">Uncharacterized protein</fullName>
    </submittedName>
</protein>
<gene>
    <name evidence="2" type="ORF">KIN20_033109</name>
</gene>
<reference evidence="2" key="1">
    <citation type="submission" date="2021-06" db="EMBL/GenBank/DDBJ databases">
        <title>Parelaphostrongylus tenuis whole genome reference sequence.</title>
        <authorList>
            <person name="Garwood T.J."/>
            <person name="Larsen P.A."/>
            <person name="Fountain-Jones N.M."/>
            <person name="Garbe J.R."/>
            <person name="Macchietto M.G."/>
            <person name="Kania S.A."/>
            <person name="Gerhold R.W."/>
            <person name="Richards J.E."/>
            <person name="Wolf T.M."/>
        </authorList>
    </citation>
    <scope>NUCLEOTIDE SEQUENCE</scope>
    <source>
        <strain evidence="2">MNPRO001-30</strain>
        <tissue evidence="2">Meninges</tissue>
    </source>
</reference>
<dbReference type="EMBL" id="JAHQIW010006933">
    <property type="protein sequence ID" value="KAJ1371205.1"/>
    <property type="molecule type" value="Genomic_DNA"/>
</dbReference>
<organism evidence="2 3">
    <name type="scientific">Parelaphostrongylus tenuis</name>
    <name type="common">Meningeal worm</name>
    <dbReference type="NCBI Taxonomy" id="148309"/>
    <lineage>
        <taxon>Eukaryota</taxon>
        <taxon>Metazoa</taxon>
        <taxon>Ecdysozoa</taxon>
        <taxon>Nematoda</taxon>
        <taxon>Chromadorea</taxon>
        <taxon>Rhabditida</taxon>
        <taxon>Rhabditina</taxon>
        <taxon>Rhabditomorpha</taxon>
        <taxon>Strongyloidea</taxon>
        <taxon>Metastrongylidae</taxon>
        <taxon>Parelaphostrongylus</taxon>
    </lineage>
</organism>
<feature type="signal peptide" evidence="1">
    <location>
        <begin position="1"/>
        <end position="16"/>
    </location>
</feature>
<keyword evidence="3" id="KW-1185">Reference proteome</keyword>
<dbReference type="Proteomes" id="UP001196413">
    <property type="component" value="Unassembled WGS sequence"/>
</dbReference>
<feature type="chain" id="PRO_5042081291" evidence="1">
    <location>
        <begin position="17"/>
        <end position="160"/>
    </location>
</feature>